<keyword evidence="5 8" id="KW-0460">Magnesium</keyword>
<evidence type="ECO:0000256" key="7">
    <source>
        <dbReference type="ARBA" id="ARBA00023160"/>
    </source>
</evidence>
<protein>
    <recommendedName>
        <fullName evidence="8">Holo-[acyl-carrier-protein] synthase</fullName>
        <shortName evidence="8">Holo-ACP synthase</shortName>
        <ecNumber evidence="8">2.7.8.7</ecNumber>
    </recommendedName>
    <alternativeName>
        <fullName evidence="8">4'-phosphopantetheinyl transferase AcpS</fullName>
    </alternativeName>
</protein>
<keyword evidence="3 8" id="KW-0479">Metal-binding</keyword>
<evidence type="ECO:0000256" key="5">
    <source>
        <dbReference type="ARBA" id="ARBA00022842"/>
    </source>
</evidence>
<comment type="caution">
    <text evidence="10">The sequence shown here is derived from an EMBL/GenBank/DDBJ whole genome shotgun (WGS) entry which is preliminary data.</text>
</comment>
<comment type="catalytic activity">
    <reaction evidence="8">
        <text>apo-[ACP] + CoA = holo-[ACP] + adenosine 3',5'-bisphosphate + H(+)</text>
        <dbReference type="Rhea" id="RHEA:12068"/>
        <dbReference type="Rhea" id="RHEA-COMP:9685"/>
        <dbReference type="Rhea" id="RHEA-COMP:9690"/>
        <dbReference type="ChEBI" id="CHEBI:15378"/>
        <dbReference type="ChEBI" id="CHEBI:29999"/>
        <dbReference type="ChEBI" id="CHEBI:57287"/>
        <dbReference type="ChEBI" id="CHEBI:58343"/>
        <dbReference type="ChEBI" id="CHEBI:64479"/>
        <dbReference type="EC" id="2.7.8.7"/>
    </reaction>
</comment>
<sequence length="140" mass="15013">MAIRVGVDVVHISRMRRLLDQQPGLRTELFTSGERRTCGERRNGVGRLAARFAAKEAVLKAFGTGIGPRMRWIDVEIVTGALGRPSVQLYGEVAAVSARRGTQEIDVSLSHTGDVAVANAVVVTSPPDRPGEEEPSCCSS</sequence>
<keyword evidence="4 8" id="KW-0276">Fatty acid metabolism</keyword>
<evidence type="ECO:0000256" key="4">
    <source>
        <dbReference type="ARBA" id="ARBA00022832"/>
    </source>
</evidence>
<dbReference type="GO" id="GO:0000287">
    <property type="term" value="F:magnesium ion binding"/>
    <property type="evidence" value="ECO:0007669"/>
    <property type="project" value="UniProtKB-UniRule"/>
</dbReference>
<dbReference type="InterPro" id="IPR037143">
    <property type="entry name" value="4-PPantetheinyl_Trfase_dom_sf"/>
</dbReference>
<evidence type="ECO:0000256" key="8">
    <source>
        <dbReference type="HAMAP-Rule" id="MF_00101"/>
    </source>
</evidence>
<dbReference type="Pfam" id="PF01648">
    <property type="entry name" value="ACPS"/>
    <property type="match status" value="1"/>
</dbReference>
<evidence type="ECO:0000313" key="10">
    <source>
        <dbReference type="EMBL" id="PSL02358.1"/>
    </source>
</evidence>
<dbReference type="SUPFAM" id="SSF56214">
    <property type="entry name" value="4'-phosphopantetheinyl transferase"/>
    <property type="match status" value="1"/>
</dbReference>
<dbReference type="EC" id="2.7.8.7" evidence="8"/>
<keyword evidence="6 8" id="KW-0443">Lipid metabolism</keyword>
<dbReference type="InterPro" id="IPR004568">
    <property type="entry name" value="Ppantetheine-prot_Trfase_dom"/>
</dbReference>
<feature type="binding site" evidence="8">
    <location>
        <position position="56"/>
    </location>
    <ligand>
        <name>Mg(2+)</name>
        <dbReference type="ChEBI" id="CHEBI:18420"/>
    </ligand>
</feature>
<keyword evidence="11" id="KW-1185">Reference proteome</keyword>
<dbReference type="GO" id="GO:0005737">
    <property type="term" value="C:cytoplasm"/>
    <property type="evidence" value="ECO:0007669"/>
    <property type="project" value="UniProtKB-SubCell"/>
</dbReference>
<accession>A0A2P8DYR1</accession>
<dbReference type="OrthoDB" id="517356at2"/>
<keyword evidence="1 8" id="KW-0444">Lipid biosynthesis</keyword>
<dbReference type="InterPro" id="IPR002582">
    <property type="entry name" value="ACPS"/>
</dbReference>
<comment type="similarity">
    <text evidence="8">Belongs to the P-Pant transferase superfamily. AcpS family.</text>
</comment>
<dbReference type="GO" id="GO:0008897">
    <property type="term" value="F:holo-[acyl-carrier-protein] synthase activity"/>
    <property type="evidence" value="ECO:0007669"/>
    <property type="project" value="UniProtKB-UniRule"/>
</dbReference>
<keyword evidence="7 8" id="KW-0275">Fatty acid biosynthesis</keyword>
<comment type="cofactor">
    <cofactor evidence="8">
        <name>Mg(2+)</name>
        <dbReference type="ChEBI" id="CHEBI:18420"/>
    </cofactor>
</comment>
<proteinExistence type="inferred from homology"/>
<organism evidence="10 11">
    <name type="scientific">Haloactinopolyspora alba</name>
    <dbReference type="NCBI Taxonomy" id="648780"/>
    <lineage>
        <taxon>Bacteria</taxon>
        <taxon>Bacillati</taxon>
        <taxon>Actinomycetota</taxon>
        <taxon>Actinomycetes</taxon>
        <taxon>Jiangellales</taxon>
        <taxon>Jiangellaceae</taxon>
        <taxon>Haloactinopolyspora</taxon>
    </lineage>
</organism>
<dbReference type="RefSeq" id="WP_106537899.1">
    <property type="nucleotide sequence ID" value="NZ_PYGE01000010.1"/>
</dbReference>
<gene>
    <name evidence="8" type="primary">acpS</name>
    <name evidence="10" type="ORF">CLV30_11011</name>
</gene>
<evidence type="ECO:0000256" key="1">
    <source>
        <dbReference type="ARBA" id="ARBA00022516"/>
    </source>
</evidence>
<comment type="subcellular location">
    <subcellularLocation>
        <location evidence="8">Cytoplasm</location>
    </subcellularLocation>
</comment>
<evidence type="ECO:0000313" key="11">
    <source>
        <dbReference type="Proteomes" id="UP000243528"/>
    </source>
</evidence>
<evidence type="ECO:0000256" key="6">
    <source>
        <dbReference type="ARBA" id="ARBA00023098"/>
    </source>
</evidence>
<dbReference type="HAMAP" id="MF_00101">
    <property type="entry name" value="AcpS"/>
    <property type="match status" value="1"/>
</dbReference>
<name>A0A2P8DYR1_9ACTN</name>
<keyword evidence="8" id="KW-0963">Cytoplasm</keyword>
<feature type="binding site" evidence="8">
    <location>
        <position position="8"/>
    </location>
    <ligand>
        <name>Mg(2+)</name>
        <dbReference type="ChEBI" id="CHEBI:18420"/>
    </ligand>
</feature>
<dbReference type="InterPro" id="IPR008278">
    <property type="entry name" value="4-PPantetheinyl_Trfase_dom"/>
</dbReference>
<dbReference type="AlphaFoldDB" id="A0A2P8DYR1"/>
<reference evidence="10 11" key="1">
    <citation type="submission" date="2018-03" db="EMBL/GenBank/DDBJ databases">
        <title>Genomic Encyclopedia of Archaeal and Bacterial Type Strains, Phase II (KMG-II): from individual species to whole genera.</title>
        <authorList>
            <person name="Goeker M."/>
        </authorList>
    </citation>
    <scope>NUCLEOTIDE SEQUENCE [LARGE SCALE GENOMIC DNA]</scope>
    <source>
        <strain evidence="10 11">DSM 45211</strain>
    </source>
</reference>
<keyword evidence="2 8" id="KW-0808">Transferase</keyword>
<comment type="function">
    <text evidence="8">Transfers the 4'-phosphopantetheine moiety from coenzyme A to a Ser of acyl-carrier-protein.</text>
</comment>
<dbReference type="Proteomes" id="UP000243528">
    <property type="component" value="Unassembled WGS sequence"/>
</dbReference>
<dbReference type="NCBIfam" id="TIGR00556">
    <property type="entry name" value="pantethn_trn"/>
    <property type="match status" value="1"/>
</dbReference>
<dbReference type="GO" id="GO:0006633">
    <property type="term" value="P:fatty acid biosynthetic process"/>
    <property type="evidence" value="ECO:0007669"/>
    <property type="project" value="UniProtKB-UniRule"/>
</dbReference>
<dbReference type="NCBIfam" id="NF000832">
    <property type="entry name" value="PRK00070.3-2"/>
    <property type="match status" value="1"/>
</dbReference>
<dbReference type="Gene3D" id="3.90.470.20">
    <property type="entry name" value="4'-phosphopantetheinyl transferase domain"/>
    <property type="match status" value="1"/>
</dbReference>
<dbReference type="EMBL" id="PYGE01000010">
    <property type="protein sequence ID" value="PSL02358.1"/>
    <property type="molecule type" value="Genomic_DNA"/>
</dbReference>
<feature type="domain" description="4'-phosphopantetheinyl transferase" evidence="9">
    <location>
        <begin position="4"/>
        <end position="104"/>
    </location>
</feature>
<evidence type="ECO:0000259" key="9">
    <source>
        <dbReference type="Pfam" id="PF01648"/>
    </source>
</evidence>
<dbReference type="NCBIfam" id="TIGR00516">
    <property type="entry name" value="acpS"/>
    <property type="match status" value="1"/>
</dbReference>
<evidence type="ECO:0000256" key="2">
    <source>
        <dbReference type="ARBA" id="ARBA00022679"/>
    </source>
</evidence>
<evidence type="ECO:0000256" key="3">
    <source>
        <dbReference type="ARBA" id="ARBA00022723"/>
    </source>
</evidence>